<dbReference type="Proteomes" id="UP001242811">
    <property type="component" value="Unassembled WGS sequence"/>
</dbReference>
<feature type="transmembrane region" description="Helical" evidence="1">
    <location>
        <begin position="146"/>
        <end position="173"/>
    </location>
</feature>
<dbReference type="RefSeq" id="WP_152380178.1">
    <property type="nucleotide sequence ID" value="NZ_CP045298.1"/>
</dbReference>
<comment type="caution">
    <text evidence="2">The sequence shown here is derived from an EMBL/GenBank/DDBJ whole genome shotgun (WGS) entry which is preliminary data.</text>
</comment>
<dbReference type="Pfam" id="PF12679">
    <property type="entry name" value="ABC2_membrane_2"/>
    <property type="match status" value="1"/>
</dbReference>
<feature type="transmembrane region" description="Helical" evidence="1">
    <location>
        <begin position="35"/>
        <end position="54"/>
    </location>
</feature>
<feature type="transmembrane region" description="Helical" evidence="1">
    <location>
        <begin position="185"/>
        <end position="203"/>
    </location>
</feature>
<accession>A0ABU0KWK2</accession>
<protein>
    <submittedName>
        <fullName evidence="2">ABC-2 type transport system permease protein</fullName>
    </submittedName>
</protein>
<feature type="transmembrane region" description="Helical" evidence="1">
    <location>
        <begin position="223"/>
        <end position="245"/>
    </location>
</feature>
<feature type="transmembrane region" description="Helical" evidence="1">
    <location>
        <begin position="60"/>
        <end position="79"/>
    </location>
</feature>
<keyword evidence="1" id="KW-0812">Transmembrane</keyword>
<gene>
    <name evidence="2" type="ORF">QOZ95_001980</name>
</gene>
<feature type="transmembrane region" description="Helical" evidence="1">
    <location>
        <begin position="109"/>
        <end position="134"/>
    </location>
</feature>
<reference evidence="2 3" key="1">
    <citation type="submission" date="2023-07" db="EMBL/GenBank/DDBJ databases">
        <title>Genomic Encyclopedia of Type Strains, Phase IV (KMG-IV): sequencing the most valuable type-strain genomes for metagenomic binning, comparative biology and taxonomic classification.</title>
        <authorList>
            <person name="Goeker M."/>
        </authorList>
    </citation>
    <scope>NUCLEOTIDE SEQUENCE [LARGE SCALE GENOMIC DNA]</scope>
    <source>
        <strain evidence="2 3">DSM 14914</strain>
    </source>
</reference>
<keyword evidence="1" id="KW-0472">Membrane</keyword>
<name>A0ABU0KWK2_9BACL</name>
<evidence type="ECO:0000313" key="3">
    <source>
        <dbReference type="Proteomes" id="UP001242811"/>
    </source>
</evidence>
<keyword evidence="3" id="KW-1185">Reference proteome</keyword>
<organism evidence="2 3">
    <name type="scientific">Paenibacillus brasilensis</name>
    <dbReference type="NCBI Taxonomy" id="128574"/>
    <lineage>
        <taxon>Bacteria</taxon>
        <taxon>Bacillati</taxon>
        <taxon>Bacillota</taxon>
        <taxon>Bacilli</taxon>
        <taxon>Bacillales</taxon>
        <taxon>Paenibacillaceae</taxon>
        <taxon>Paenibacillus</taxon>
    </lineage>
</organism>
<sequence>MNSSGLFKDLVRHEFRNKGSWRKQSRNRLPRSWRLVYFSLFLLAAFAISLYFALHNQLELTRLWYVTLGLPYMIIFMGVGSLRREWENDTYGWWLTLPYPRMWLISAKWIAAILQTIVVILFLFVAGSLFALFISSTIEPYTFADAASFIIAGLNWFVMIIVFTPFVIALGLLTASTKYSTLRPINPILWILLMGGGSVFYWSNDQWIQWIHGQFDHVKTGQWFPFTWHFPVAVLISWVAAYVLIRLNAYLLEKKLSI</sequence>
<evidence type="ECO:0000256" key="1">
    <source>
        <dbReference type="SAM" id="Phobius"/>
    </source>
</evidence>
<keyword evidence="1" id="KW-1133">Transmembrane helix</keyword>
<evidence type="ECO:0000313" key="2">
    <source>
        <dbReference type="EMBL" id="MDQ0493818.1"/>
    </source>
</evidence>
<proteinExistence type="predicted"/>
<dbReference type="EMBL" id="JAUSWA010000009">
    <property type="protein sequence ID" value="MDQ0493818.1"/>
    <property type="molecule type" value="Genomic_DNA"/>
</dbReference>